<feature type="compositionally biased region" description="Polar residues" evidence="1">
    <location>
        <begin position="666"/>
        <end position="676"/>
    </location>
</feature>
<feature type="region of interest" description="Disordered" evidence="1">
    <location>
        <begin position="648"/>
        <end position="676"/>
    </location>
</feature>
<feature type="compositionally biased region" description="Basic residues" evidence="1">
    <location>
        <begin position="15"/>
        <end position="63"/>
    </location>
</feature>
<dbReference type="EMBL" id="MK072217">
    <property type="protein sequence ID" value="AYV80233.1"/>
    <property type="molecule type" value="Genomic_DNA"/>
</dbReference>
<feature type="compositionally biased region" description="Polar residues" evidence="1">
    <location>
        <begin position="1146"/>
        <end position="1158"/>
    </location>
</feature>
<evidence type="ECO:0000313" key="2">
    <source>
        <dbReference type="EMBL" id="AYV80233.1"/>
    </source>
</evidence>
<dbReference type="PANTHER" id="PTHR12902">
    <property type="entry name" value="WASP-1"/>
    <property type="match status" value="1"/>
</dbReference>
<name>A0A3G5A329_9VIRU</name>
<feature type="compositionally biased region" description="Low complexity" evidence="1">
    <location>
        <begin position="151"/>
        <end position="167"/>
    </location>
</feature>
<organism evidence="2">
    <name type="scientific">Gaeavirus sp</name>
    <dbReference type="NCBI Taxonomy" id="2487767"/>
    <lineage>
        <taxon>Viruses</taxon>
        <taxon>Varidnaviria</taxon>
        <taxon>Bamfordvirae</taxon>
        <taxon>Nucleocytoviricota</taxon>
        <taxon>Megaviricetes</taxon>
        <taxon>Imitervirales</taxon>
        <taxon>Mimiviridae</taxon>
        <taxon>Klosneuvirinae</taxon>
    </lineage>
</organism>
<evidence type="ECO:0000256" key="1">
    <source>
        <dbReference type="SAM" id="MobiDB-lite"/>
    </source>
</evidence>
<feature type="compositionally biased region" description="Basic residues" evidence="1">
    <location>
        <begin position="80"/>
        <end position="105"/>
    </location>
</feature>
<feature type="region of interest" description="Disordered" evidence="1">
    <location>
        <begin position="1146"/>
        <end position="1165"/>
    </location>
</feature>
<reference evidence="2" key="1">
    <citation type="submission" date="2018-10" db="EMBL/GenBank/DDBJ databases">
        <title>Hidden diversity of soil giant viruses.</title>
        <authorList>
            <person name="Schulz F."/>
            <person name="Alteio L."/>
            <person name="Goudeau D."/>
            <person name="Ryan E.M."/>
            <person name="Malmstrom R.R."/>
            <person name="Blanchard J."/>
            <person name="Woyke T."/>
        </authorList>
    </citation>
    <scope>NUCLEOTIDE SEQUENCE</scope>
    <source>
        <strain evidence="2">GAV1</strain>
    </source>
</reference>
<protein>
    <submittedName>
        <fullName evidence="2">Early transcription factor VETF large subunit</fullName>
    </submittedName>
</protein>
<proteinExistence type="predicted"/>
<dbReference type="InterPro" id="IPR028288">
    <property type="entry name" value="SCAR/WAVE_fam"/>
</dbReference>
<feature type="compositionally biased region" description="Basic and acidic residues" evidence="1">
    <location>
        <begin position="106"/>
        <end position="150"/>
    </location>
</feature>
<feature type="region of interest" description="Disordered" evidence="1">
    <location>
        <begin position="1"/>
        <end position="168"/>
    </location>
</feature>
<dbReference type="GO" id="GO:0030036">
    <property type="term" value="P:actin cytoskeleton organization"/>
    <property type="evidence" value="ECO:0007669"/>
    <property type="project" value="InterPro"/>
</dbReference>
<gene>
    <name evidence="2" type="ORF">Gaeavirus19_1</name>
</gene>
<accession>A0A3G5A329</accession>
<sequence length="2141" mass="251183">MEKDINDNNLIGGLKKSKPKIKSKHNSKRSSKSSSKRSSKSSSKRSSKSSSKHSSKSSSKHSSKNSSKSNSKRSSEHSSKHSTKNSSKPKKKVTFKLISKKKSSSKSKDKPKHEPKSKDKPKHEPNHEPNPEPKSKDKPKHEPKSKHEPELNPNPNLNSNPESKNNPRNIYQNIHHYLEPIKVIHKYKNANRKIQYHMYVYVGLIGKRYEHIFKRIENLNLHDTLLEITLAEEKELNNGFGDFWMTKFFNIYHITSFVLSLEQQNSNAKAELFKKYDNRWLQNFINKFKTELIFKKIYYSYSDLIKFQYKVKMGKKLEKIEIDTDETEDLNFKTETHKTKNILYNIKELSKQLGGNNNINKLSNQLGGNDDEHDGLPEILDNTEIDDADIFDPLEDQEPTIIEDIDIDEMEKIYQKDEVDTHLTATSTMLSNILHDDKIIENKSNYITKFDTSQDNDLENQTIENVYKKKFIYNQYIYKDDTIKSIKTKITCSIANNEKFGSQPYIIPSRMYLWSEYIINSKIEKIMIGQKWMNRNELLSIDIEPLKLSHYENLETSIKNFRDSAKRYGGKIRREDEDNNILHDYQNYILNDEIYMIDIYNELGLDYLINKEKITNLTDTYIKIYFPKIRPEDIKGIFDYLNNNHNDNDNDNDNDSNNHHNHHDISTSTSTNAKSENTKIKNTFETLYNDLLIENEITDLVQTTMIDESDTYTKLFEPGNFITQSVIHVNLEIHDEQLEKVNKQNINKVNKATGEFGSIILPRLDLFRIFNDFVPDDKYPFVQYQLPDGQLIIKYYEDYMYEFSKTKDNIEMITKWFENSPYGISFKVKSTEDKFTSININDIGKIEYKTHWKQEDNANIHDVISIYSYVKDLVIKINETLIDHPRTVYIKVPEDWEFRFAFINCIQKFILPENKTIDHNDLSDFSSFFFPYAALVIEPRKRTSKSSLTEKKSKYGSYLRYKRISGYENEGKIEQRILLYLKRYDFEEDILIDEISKQFNITPEKAKDEISKVKSQFTASATDKSKKLKLSKKTDTPPKIKPLGINIDIQGKIPDKYKIRISGARTQQQLERIITFLNVLIYLYSETYILKKPHRQHLKEKLSKLVNIAKRRNKVDDYVDYKTELNVVKQMAQLDKKRLGFTPDEGQNQWTRSCQNSGNDKKRRPLQTLSTHTSELLKKGYTYNKKTDEYERKILFKRKGKGKRKGETILKAIKVTDQDEANVTNDIYYTCDPEDNGEHTFIGFLTRSNNPFGECMPCCFKNSQLTSKKKEKTEFYKRCMGEKPTTTQSTSPEEIQIPKNTSLIAGDILYILQDTNKMHENRISYLPKFIDYFINVQFKKQADIKNHYLLKTTSYYFKYGIKQENYSFLNTLESILNTPISEIKNIITEFLKKDTDELHYYSLNDGDIRTEYLINDFIRFINDTEHLDYNYLKDLIKIPGLFTKNGIYPIVFQKITKITKKHNDREKITEDFYIDIDKNTILDHEYNLAQMDTHDILILIKDNKFYYPIVEIIKPELGSKNLKITKLFNNTDSNDIIQQLKKYFTKTIQDAQIDIISDNISARKAYSIIQPIASKNPNYTIIHQVVDSRFKCKYLITKNKTIIPITPSGIIDDVPILCFNTNTAGDKLRGDCFSKFPFTNISTTNDNLEQLYKLSSKKLNIKPIGLFYDSITQTELVNIVGIITSNNDLVPIQKIQIPKSELDSQNTLYQNRPLYHELDQKLSNYTKDNFEFIDERIKNVNTSKYKNESYQLFRYELANLINSKEYSNTKNMLMNYIKSKDTAQIQDLILTISTNKLDNKITSKNTVGSELVKIIQDIPNIDYYKINNQRKICSKHDDNTCQANPHCTLHDGKCSFSLTQEYLLEFIQKISTELTEQEIKVFELLKLDKYFVSDIVDYNNFTEKPNQKIIKSTNANLSKILTDLFGKEHVPKIGRRYIAKLKSDLLILQSENPLKDIKDAYQQTLMPYNYSILRAYCNGYYWIKHKFYTNDTRNLGYYSDLQNEIVNVFRSIIIDWLNIPDNITELISLKPHEKAIIKNSILYLQPQQKTQKQIINNYIIKLMEKPTEQNLGLFELFILNKIHNIPITILINGTPKYFIDYEHIIEINDDSKYLTKHNICVNLELHSDISYPYSVDVIYYK</sequence>